<dbReference type="EMBL" id="WIGN01000201">
    <property type="protein sequence ID" value="KAF6804718.1"/>
    <property type="molecule type" value="Genomic_DNA"/>
</dbReference>
<organism evidence="1 2">
    <name type="scientific">Colletotrichum sojae</name>
    <dbReference type="NCBI Taxonomy" id="2175907"/>
    <lineage>
        <taxon>Eukaryota</taxon>
        <taxon>Fungi</taxon>
        <taxon>Dikarya</taxon>
        <taxon>Ascomycota</taxon>
        <taxon>Pezizomycotina</taxon>
        <taxon>Sordariomycetes</taxon>
        <taxon>Hypocreomycetidae</taxon>
        <taxon>Glomerellales</taxon>
        <taxon>Glomerellaceae</taxon>
        <taxon>Colletotrichum</taxon>
        <taxon>Colletotrichum orchidearum species complex</taxon>
    </lineage>
</organism>
<reference evidence="1 2" key="1">
    <citation type="journal article" date="2020" name="Phytopathology">
        <title>Genome Sequence Resources of Colletotrichum truncatum, C. plurivorum, C. musicola, and C. sojae: Four Species Pathogenic to Soybean (Glycine max).</title>
        <authorList>
            <person name="Rogerio F."/>
            <person name="Boufleur T.R."/>
            <person name="Ciampi-Guillardi M."/>
            <person name="Sukno S.A."/>
            <person name="Thon M.R."/>
            <person name="Massola Junior N.S."/>
            <person name="Baroncelli R."/>
        </authorList>
    </citation>
    <scope>NUCLEOTIDE SEQUENCE [LARGE SCALE GENOMIC DNA]</scope>
    <source>
        <strain evidence="1 2">LFN0009</strain>
    </source>
</reference>
<accession>A0A8H6J1P9</accession>
<protein>
    <submittedName>
        <fullName evidence="1">Uncharacterized protein</fullName>
    </submittedName>
</protein>
<evidence type="ECO:0000313" key="1">
    <source>
        <dbReference type="EMBL" id="KAF6804718.1"/>
    </source>
</evidence>
<proteinExistence type="predicted"/>
<name>A0A8H6J1P9_9PEZI</name>
<comment type="caution">
    <text evidence="1">The sequence shown here is derived from an EMBL/GenBank/DDBJ whole genome shotgun (WGS) entry which is preliminary data.</text>
</comment>
<evidence type="ECO:0000313" key="2">
    <source>
        <dbReference type="Proteomes" id="UP000652219"/>
    </source>
</evidence>
<dbReference type="AlphaFoldDB" id="A0A8H6J1P9"/>
<dbReference type="Proteomes" id="UP000652219">
    <property type="component" value="Unassembled WGS sequence"/>
</dbReference>
<gene>
    <name evidence="1" type="ORF">CSOJ01_10007</name>
</gene>
<keyword evidence="2" id="KW-1185">Reference proteome</keyword>
<sequence>MMVRSSHIAQQGSVARVPPRISPPSGLEVEEHIKALCVLVWDHGYGDLFYTREVPLWARQWTTVRRTGTFHFSTVACLLPFSPFLKADNAESDLLLSTPRSSSFARQSKVRGFYRPPSVLSTAAAAAASRGIIIIA</sequence>